<dbReference type="GO" id="GO:0000976">
    <property type="term" value="F:transcription cis-regulatory region binding"/>
    <property type="evidence" value="ECO:0007669"/>
    <property type="project" value="TreeGrafter"/>
</dbReference>
<dbReference type="SUPFAM" id="SSF46689">
    <property type="entry name" value="Homeodomain-like"/>
    <property type="match status" value="1"/>
</dbReference>
<evidence type="ECO:0000313" key="6">
    <source>
        <dbReference type="EMBL" id="SHM32288.1"/>
    </source>
</evidence>
<dbReference type="PANTHER" id="PTHR30055:SF148">
    <property type="entry name" value="TETR-FAMILY TRANSCRIPTIONAL REGULATOR"/>
    <property type="match status" value="1"/>
</dbReference>
<gene>
    <name evidence="6" type="ORF">SAMN02746066_01589</name>
</gene>
<dbReference type="Pfam" id="PF16859">
    <property type="entry name" value="TetR_C_11"/>
    <property type="match status" value="1"/>
</dbReference>
<dbReference type="PRINTS" id="PR00455">
    <property type="entry name" value="HTHTETR"/>
</dbReference>
<dbReference type="Proteomes" id="UP000184038">
    <property type="component" value="Unassembled WGS sequence"/>
</dbReference>
<dbReference type="OrthoDB" id="9796019at2"/>
<feature type="domain" description="HTH tetR-type" evidence="5">
    <location>
        <begin position="11"/>
        <end position="71"/>
    </location>
</feature>
<keyword evidence="3" id="KW-0804">Transcription</keyword>
<keyword evidence="1" id="KW-0805">Transcription regulation</keyword>
<dbReference type="RefSeq" id="WP_073285647.1">
    <property type="nucleotide sequence ID" value="NZ_FRCP01000008.1"/>
</dbReference>
<reference evidence="6 7" key="1">
    <citation type="submission" date="2016-11" db="EMBL/GenBank/DDBJ databases">
        <authorList>
            <person name="Jaros S."/>
            <person name="Januszkiewicz K."/>
            <person name="Wedrychowicz H."/>
        </authorList>
    </citation>
    <scope>NUCLEOTIDE SEQUENCE [LARGE SCALE GENOMIC DNA]</scope>
    <source>
        <strain evidence="6 7">DSM 15930</strain>
    </source>
</reference>
<dbReference type="Gene3D" id="1.10.357.10">
    <property type="entry name" value="Tetracycline Repressor, domain 2"/>
    <property type="match status" value="1"/>
</dbReference>
<accession>A0A1M7HV39</accession>
<dbReference type="InterPro" id="IPR050109">
    <property type="entry name" value="HTH-type_TetR-like_transc_reg"/>
</dbReference>
<evidence type="ECO:0000256" key="1">
    <source>
        <dbReference type="ARBA" id="ARBA00023015"/>
    </source>
</evidence>
<dbReference type="PANTHER" id="PTHR30055">
    <property type="entry name" value="HTH-TYPE TRANSCRIPTIONAL REGULATOR RUTR"/>
    <property type="match status" value="1"/>
</dbReference>
<name>A0A1M7HV39_9FIRM</name>
<evidence type="ECO:0000256" key="4">
    <source>
        <dbReference type="PROSITE-ProRule" id="PRU00335"/>
    </source>
</evidence>
<dbReference type="InterPro" id="IPR036271">
    <property type="entry name" value="Tet_transcr_reg_TetR-rel_C_sf"/>
</dbReference>
<evidence type="ECO:0000256" key="3">
    <source>
        <dbReference type="ARBA" id="ARBA00023163"/>
    </source>
</evidence>
<evidence type="ECO:0000313" key="7">
    <source>
        <dbReference type="Proteomes" id="UP000184038"/>
    </source>
</evidence>
<dbReference type="GO" id="GO:0003700">
    <property type="term" value="F:DNA-binding transcription factor activity"/>
    <property type="evidence" value="ECO:0007669"/>
    <property type="project" value="TreeGrafter"/>
</dbReference>
<dbReference type="InterPro" id="IPR009057">
    <property type="entry name" value="Homeodomain-like_sf"/>
</dbReference>
<dbReference type="SUPFAM" id="SSF48498">
    <property type="entry name" value="Tetracyclin repressor-like, C-terminal domain"/>
    <property type="match status" value="1"/>
</dbReference>
<dbReference type="Pfam" id="PF00440">
    <property type="entry name" value="TetR_N"/>
    <property type="match status" value="1"/>
</dbReference>
<sequence>MNPKSGRPRSEEAKTSILQATYELLLEQGFAGVTIEGIAKKAGVSKVTIYKWWQNKSSLALDAFFDATETILPVPDTGSIKEDLFQQVKNLSEFINSPKGKIIAEFIAEGQYDSEFAKEYRSRYFVPRRLISHQIFERGIQRDEIYEDTNIELYTDLIFAPIFYRLLITGDVIHSNDILRIIDTALSSLIKDNNQE</sequence>
<feature type="DNA-binding region" description="H-T-H motif" evidence="4">
    <location>
        <begin position="34"/>
        <end position="53"/>
    </location>
</feature>
<dbReference type="EMBL" id="FRCP01000008">
    <property type="protein sequence ID" value="SHM32288.1"/>
    <property type="molecule type" value="Genomic_DNA"/>
</dbReference>
<dbReference type="STRING" id="1120996.SAMN02746066_01589"/>
<dbReference type="AlphaFoldDB" id="A0A1M7HV39"/>
<dbReference type="InterPro" id="IPR001647">
    <property type="entry name" value="HTH_TetR"/>
</dbReference>
<dbReference type="InterPro" id="IPR011075">
    <property type="entry name" value="TetR_C"/>
</dbReference>
<dbReference type="PROSITE" id="PS50977">
    <property type="entry name" value="HTH_TETR_2"/>
    <property type="match status" value="1"/>
</dbReference>
<evidence type="ECO:0000259" key="5">
    <source>
        <dbReference type="PROSITE" id="PS50977"/>
    </source>
</evidence>
<organism evidence="6 7">
    <name type="scientific">Anaerosporobacter mobilis DSM 15930</name>
    <dbReference type="NCBI Taxonomy" id="1120996"/>
    <lineage>
        <taxon>Bacteria</taxon>
        <taxon>Bacillati</taxon>
        <taxon>Bacillota</taxon>
        <taxon>Clostridia</taxon>
        <taxon>Lachnospirales</taxon>
        <taxon>Lachnospiraceae</taxon>
        <taxon>Anaerosporobacter</taxon>
    </lineage>
</organism>
<dbReference type="Gene3D" id="1.10.10.60">
    <property type="entry name" value="Homeodomain-like"/>
    <property type="match status" value="1"/>
</dbReference>
<evidence type="ECO:0000256" key="2">
    <source>
        <dbReference type="ARBA" id="ARBA00023125"/>
    </source>
</evidence>
<keyword evidence="7" id="KW-1185">Reference proteome</keyword>
<proteinExistence type="predicted"/>
<protein>
    <submittedName>
        <fullName evidence="6">Transcriptional regulator, TetR family</fullName>
    </submittedName>
</protein>
<keyword evidence="2 4" id="KW-0238">DNA-binding</keyword>